<proteinExistence type="inferred from homology"/>
<dbReference type="PROSITE" id="PS51318">
    <property type="entry name" value="TAT"/>
    <property type="match status" value="1"/>
</dbReference>
<name>A0A5C6AVH6_9BACT</name>
<evidence type="ECO:0000313" key="8">
    <source>
        <dbReference type="Proteomes" id="UP000316213"/>
    </source>
</evidence>
<comment type="caution">
    <text evidence="7">The sequence shown here is derived from an EMBL/GenBank/DDBJ whole genome shotgun (WGS) entry which is preliminary data.</text>
</comment>
<dbReference type="GO" id="GO:0047061">
    <property type="term" value="F:glucose-fructose oxidoreductase activity"/>
    <property type="evidence" value="ECO:0007669"/>
    <property type="project" value="UniProtKB-EC"/>
</dbReference>
<feature type="compositionally biased region" description="Pro residues" evidence="3">
    <location>
        <begin position="63"/>
        <end position="76"/>
    </location>
</feature>
<comment type="similarity">
    <text evidence="1">Belongs to the Gfo/Idh/MocA family.</text>
</comment>
<dbReference type="Gene3D" id="3.40.50.720">
    <property type="entry name" value="NAD(P)-binding Rossmann-like Domain"/>
    <property type="match status" value="1"/>
</dbReference>
<evidence type="ECO:0000256" key="3">
    <source>
        <dbReference type="SAM" id="MobiDB-lite"/>
    </source>
</evidence>
<feature type="signal peptide" evidence="4">
    <location>
        <begin position="1"/>
        <end position="29"/>
    </location>
</feature>
<keyword evidence="2 7" id="KW-0560">Oxidoreductase</keyword>
<dbReference type="GO" id="GO:0000166">
    <property type="term" value="F:nucleotide binding"/>
    <property type="evidence" value="ECO:0007669"/>
    <property type="project" value="InterPro"/>
</dbReference>
<dbReference type="Pfam" id="PF01408">
    <property type="entry name" value="GFO_IDH_MocA"/>
    <property type="match status" value="1"/>
</dbReference>
<feature type="chain" id="PRO_5022744157" evidence="4">
    <location>
        <begin position="30"/>
        <end position="419"/>
    </location>
</feature>
<dbReference type="InterPro" id="IPR008354">
    <property type="entry name" value="Glc-Fru_OxRdtase_bac"/>
</dbReference>
<sequence length="419" mass="45807" precursor="true">MTQPMSRRNFTQFASLAAVAATASQQAGASDSSSPSPSNSASSSQIQPVGGNTIETTGNKIPLAPPNDQPPNLPIPEVPKKKMGWAVVGLGQLALGQIMPAFGLCDYSEPRALVSGHPAKAKTVAKAYDVAKDAIYQYDNFDEIANDDRIDIVYIVLPNSMHAEYTIRALEAGKHVLCEKPMAVSIDECQRMMDSAEQVNRQLMIAYRLHYEPFNRKVMQMCDEKRFGEIKTFSGSFCINVDAPNIRLARELGGGPVGDVGVYPINAARYVTGEEPVEVFAHAHQPGDDPRFREVPESVSCLLKFPSGVLANLDCSFNTHRSDFYRVACADGVIELSPAFSYNGQRLMTHQPSGSDEPNVVIQHELSAVNQFASEMDHFSQCIINNQANRTPGKEGLADMRILAALDESIRQSRPVKMN</sequence>
<organism evidence="7 8">
    <name type="scientific">Neorhodopirellula pilleata</name>
    <dbReference type="NCBI Taxonomy" id="2714738"/>
    <lineage>
        <taxon>Bacteria</taxon>
        <taxon>Pseudomonadati</taxon>
        <taxon>Planctomycetota</taxon>
        <taxon>Planctomycetia</taxon>
        <taxon>Pirellulales</taxon>
        <taxon>Pirellulaceae</taxon>
        <taxon>Neorhodopirellula</taxon>
    </lineage>
</organism>
<dbReference type="Gene3D" id="3.30.360.10">
    <property type="entry name" value="Dihydrodipicolinate Reductase, domain 2"/>
    <property type="match status" value="1"/>
</dbReference>
<dbReference type="Proteomes" id="UP000316213">
    <property type="component" value="Unassembled WGS sequence"/>
</dbReference>
<feature type="region of interest" description="Disordered" evidence="3">
    <location>
        <begin position="21"/>
        <end position="76"/>
    </location>
</feature>
<feature type="compositionally biased region" description="Low complexity" evidence="3">
    <location>
        <begin position="21"/>
        <end position="48"/>
    </location>
</feature>
<dbReference type="InterPro" id="IPR000683">
    <property type="entry name" value="Gfo/Idh/MocA-like_OxRdtase_N"/>
</dbReference>
<gene>
    <name evidence="7" type="primary">gfo_1</name>
    <name evidence="7" type="ORF">Pla100_04140</name>
</gene>
<evidence type="ECO:0000313" key="7">
    <source>
        <dbReference type="EMBL" id="TWU03487.1"/>
    </source>
</evidence>
<dbReference type="EMBL" id="SJPM01000001">
    <property type="protein sequence ID" value="TWU03487.1"/>
    <property type="molecule type" value="Genomic_DNA"/>
</dbReference>
<dbReference type="PRINTS" id="PR01775">
    <property type="entry name" value="GLFROXRDTASE"/>
</dbReference>
<dbReference type="PANTHER" id="PTHR22604">
    <property type="entry name" value="OXIDOREDUCTASES"/>
    <property type="match status" value="1"/>
</dbReference>
<dbReference type="EC" id="1.1.99.28" evidence="7"/>
<protein>
    <submittedName>
        <fullName evidence="7">Glucose--fructose oxidoreductase</fullName>
        <ecNumber evidence="7">1.1.99.28</ecNumber>
    </submittedName>
</protein>
<dbReference type="SUPFAM" id="SSF55347">
    <property type="entry name" value="Glyceraldehyde-3-phosphate dehydrogenase-like, C-terminal domain"/>
    <property type="match status" value="1"/>
</dbReference>
<dbReference type="AlphaFoldDB" id="A0A5C6AVH6"/>
<dbReference type="PANTHER" id="PTHR22604:SF105">
    <property type="entry name" value="TRANS-1,2-DIHYDROBENZENE-1,2-DIOL DEHYDROGENASE"/>
    <property type="match status" value="1"/>
</dbReference>
<keyword evidence="4" id="KW-0732">Signal</keyword>
<dbReference type="OrthoDB" id="9783105at2"/>
<dbReference type="SUPFAM" id="SSF51735">
    <property type="entry name" value="NAD(P)-binding Rossmann-fold domains"/>
    <property type="match status" value="1"/>
</dbReference>
<dbReference type="Pfam" id="PF22725">
    <property type="entry name" value="GFO_IDH_MocA_C3"/>
    <property type="match status" value="1"/>
</dbReference>
<evidence type="ECO:0000256" key="2">
    <source>
        <dbReference type="ARBA" id="ARBA00023002"/>
    </source>
</evidence>
<feature type="domain" description="Gfo/Idh/MocA-like oxidoreductase N-terminal" evidence="5">
    <location>
        <begin position="84"/>
        <end position="207"/>
    </location>
</feature>
<reference evidence="7 8" key="1">
    <citation type="submission" date="2019-02" db="EMBL/GenBank/DDBJ databases">
        <title>Deep-cultivation of Planctomycetes and their phenomic and genomic characterization uncovers novel biology.</title>
        <authorList>
            <person name="Wiegand S."/>
            <person name="Jogler M."/>
            <person name="Boedeker C."/>
            <person name="Pinto D."/>
            <person name="Vollmers J."/>
            <person name="Rivas-Marin E."/>
            <person name="Kohn T."/>
            <person name="Peeters S.H."/>
            <person name="Heuer A."/>
            <person name="Rast P."/>
            <person name="Oberbeckmann S."/>
            <person name="Bunk B."/>
            <person name="Jeske O."/>
            <person name="Meyerdierks A."/>
            <person name="Storesund J.E."/>
            <person name="Kallscheuer N."/>
            <person name="Luecker S."/>
            <person name="Lage O.M."/>
            <person name="Pohl T."/>
            <person name="Merkel B.J."/>
            <person name="Hornburger P."/>
            <person name="Mueller R.-W."/>
            <person name="Bruemmer F."/>
            <person name="Labrenz M."/>
            <person name="Spormann A.M."/>
            <person name="Op Den Camp H."/>
            <person name="Overmann J."/>
            <person name="Amann R."/>
            <person name="Jetten M.S.M."/>
            <person name="Mascher T."/>
            <person name="Medema M.H."/>
            <person name="Devos D.P."/>
            <person name="Kaster A.-K."/>
            <person name="Ovreas L."/>
            <person name="Rohde M."/>
            <person name="Galperin M.Y."/>
            <person name="Jogler C."/>
        </authorList>
    </citation>
    <scope>NUCLEOTIDE SEQUENCE [LARGE SCALE GENOMIC DNA]</scope>
    <source>
        <strain evidence="7 8">Pla100</strain>
    </source>
</reference>
<dbReference type="InterPro" id="IPR036291">
    <property type="entry name" value="NAD(P)-bd_dom_sf"/>
</dbReference>
<evidence type="ECO:0000256" key="1">
    <source>
        <dbReference type="ARBA" id="ARBA00010928"/>
    </source>
</evidence>
<evidence type="ECO:0000256" key="4">
    <source>
        <dbReference type="SAM" id="SignalP"/>
    </source>
</evidence>
<evidence type="ECO:0000259" key="6">
    <source>
        <dbReference type="Pfam" id="PF22725"/>
    </source>
</evidence>
<dbReference type="InterPro" id="IPR050984">
    <property type="entry name" value="Gfo/Idh/MocA_domain"/>
</dbReference>
<dbReference type="InterPro" id="IPR055170">
    <property type="entry name" value="GFO_IDH_MocA-like_dom"/>
</dbReference>
<accession>A0A5C6AVH6</accession>
<feature type="domain" description="GFO/IDH/MocA-like oxidoreductase" evidence="6">
    <location>
        <begin position="216"/>
        <end position="335"/>
    </location>
</feature>
<evidence type="ECO:0000259" key="5">
    <source>
        <dbReference type="Pfam" id="PF01408"/>
    </source>
</evidence>
<keyword evidence="8" id="KW-1185">Reference proteome</keyword>
<dbReference type="InterPro" id="IPR006311">
    <property type="entry name" value="TAT_signal"/>
</dbReference>